<dbReference type="PANTHER" id="PTHR38050:SF2">
    <property type="entry name" value="FERULOYL ESTERASE C-RELATED"/>
    <property type="match status" value="1"/>
</dbReference>
<dbReference type="GO" id="GO:0030600">
    <property type="term" value="F:feruloyl esterase activity"/>
    <property type="evidence" value="ECO:0007669"/>
    <property type="project" value="InterPro"/>
</dbReference>
<dbReference type="PANTHER" id="PTHR38050">
    <property type="match status" value="1"/>
</dbReference>
<dbReference type="GO" id="GO:0045493">
    <property type="term" value="P:xylan catabolic process"/>
    <property type="evidence" value="ECO:0007669"/>
    <property type="project" value="UniProtKB-KW"/>
</dbReference>
<dbReference type="AlphaFoldDB" id="A0A1H2SXV6"/>
<proteinExistence type="predicted"/>
<dbReference type="GO" id="GO:0005576">
    <property type="term" value="C:extracellular region"/>
    <property type="evidence" value="ECO:0007669"/>
    <property type="project" value="UniProtKB-SubCell"/>
</dbReference>
<keyword evidence="4" id="KW-0732">Signal</keyword>
<evidence type="ECO:0000256" key="6">
    <source>
        <dbReference type="ARBA" id="ARBA00023277"/>
    </source>
</evidence>
<comment type="subcellular location">
    <subcellularLocation>
        <location evidence="1">Secreted</location>
    </subcellularLocation>
</comment>
<keyword evidence="6" id="KW-0119">Carbohydrate metabolism</keyword>
<organism evidence="8 9">
    <name type="scientific">Ruegeria halocynthiae</name>
    <dbReference type="NCBI Taxonomy" id="985054"/>
    <lineage>
        <taxon>Bacteria</taxon>
        <taxon>Pseudomonadati</taxon>
        <taxon>Pseudomonadota</taxon>
        <taxon>Alphaproteobacteria</taxon>
        <taxon>Rhodobacterales</taxon>
        <taxon>Roseobacteraceae</taxon>
        <taxon>Ruegeria</taxon>
    </lineage>
</organism>
<evidence type="ECO:0000256" key="1">
    <source>
        <dbReference type="ARBA" id="ARBA00004613"/>
    </source>
</evidence>
<keyword evidence="5" id="KW-0378">Hydrolase</keyword>
<sequence length="300" mass="32640">MTKWRAKSGIRLAAIAVAALALFLALKGRSTDAYFARLSQTFDCGGVGAPCYVSNRQYSALFPKGVGPFPAVIFFPGSNGTGQGLIRKQRLVRPILERGYAIISPTALDINYVNGPGTGWVWDMSTYGRTDFDFVTQVIDDAAKRFPLDASRILVSGHSRGGSFAWYLACEGSDPRLTAFAPIGGTLERNNPGGCTTSDFEFNMFYSHGYSDTVIPFEGASSREVYPGYLGAVESAGGLAILSKCHSNEFIQTEKHDRRNWSECETGSKISLLGFEGGHGIPQGWMTLVLDWFEKLPAKN</sequence>
<evidence type="ECO:0000313" key="8">
    <source>
        <dbReference type="EMBL" id="SDW36410.1"/>
    </source>
</evidence>
<keyword evidence="3" id="KW-0858">Xylan degradation</keyword>
<accession>A0A1H2SXV6</accession>
<dbReference type="SUPFAM" id="SSF53474">
    <property type="entry name" value="alpha/beta-Hydrolases"/>
    <property type="match status" value="1"/>
</dbReference>
<evidence type="ECO:0000313" key="9">
    <source>
        <dbReference type="Proteomes" id="UP000183400"/>
    </source>
</evidence>
<dbReference type="InterPro" id="IPR029058">
    <property type="entry name" value="AB_hydrolase_fold"/>
</dbReference>
<dbReference type="Proteomes" id="UP000183400">
    <property type="component" value="Unassembled WGS sequence"/>
</dbReference>
<keyword evidence="9" id="KW-1185">Reference proteome</keyword>
<protein>
    <submittedName>
        <fullName evidence="8">Polyhydroxybutyrate depolymerase</fullName>
    </submittedName>
</protein>
<evidence type="ECO:0000256" key="7">
    <source>
        <dbReference type="ARBA" id="ARBA00023326"/>
    </source>
</evidence>
<evidence type="ECO:0000256" key="3">
    <source>
        <dbReference type="ARBA" id="ARBA00022651"/>
    </source>
</evidence>
<keyword evidence="7" id="KW-0624">Polysaccharide degradation</keyword>
<dbReference type="EMBL" id="FNNP01000001">
    <property type="protein sequence ID" value="SDW36410.1"/>
    <property type="molecule type" value="Genomic_DNA"/>
</dbReference>
<evidence type="ECO:0000256" key="5">
    <source>
        <dbReference type="ARBA" id="ARBA00022801"/>
    </source>
</evidence>
<evidence type="ECO:0000256" key="2">
    <source>
        <dbReference type="ARBA" id="ARBA00022525"/>
    </source>
</evidence>
<reference evidence="9" key="1">
    <citation type="submission" date="2016-10" db="EMBL/GenBank/DDBJ databases">
        <authorList>
            <person name="Varghese N."/>
            <person name="Submissions S."/>
        </authorList>
    </citation>
    <scope>NUCLEOTIDE SEQUENCE [LARGE SCALE GENOMIC DNA]</scope>
    <source>
        <strain evidence="9">DSM 27839</strain>
    </source>
</reference>
<dbReference type="STRING" id="985054.SAMN05444358_101628"/>
<dbReference type="Gene3D" id="3.40.50.1820">
    <property type="entry name" value="alpha/beta hydrolase"/>
    <property type="match status" value="1"/>
</dbReference>
<keyword evidence="2" id="KW-0964">Secreted</keyword>
<evidence type="ECO:0000256" key="4">
    <source>
        <dbReference type="ARBA" id="ARBA00022729"/>
    </source>
</evidence>
<gene>
    <name evidence="8" type="ORF">SAMN05444358_101628</name>
</gene>
<name>A0A1H2SXV6_9RHOB</name>
<dbReference type="InterPro" id="IPR043595">
    <property type="entry name" value="FaeB/C/D"/>
</dbReference>